<sequence length="176" mass="18389">MRWPGVSLCGLLWMWLPLSCGRPVKIDKVKADTKNLARTLIARIQELQARPRAGRRGGDPGVTPVLMSLSRSPWLPACLVGQRWLSRDGDSSGSPWLGGLQGWGGDTHLLPSRVLQCSGGVPALREGTDLGLGEGGCDKVALCPRGVPGRDTNAGLGCDGVALCSGGPQGVKPTGM</sequence>
<reference evidence="2" key="2">
    <citation type="submission" date="2025-09" db="UniProtKB">
        <authorList>
            <consortium name="Ensembl"/>
        </authorList>
    </citation>
    <scope>IDENTIFICATION</scope>
</reference>
<accession>A0A8C4JBG9</accession>
<reference evidence="2" key="1">
    <citation type="submission" date="2025-08" db="UniProtKB">
        <authorList>
            <consortium name="Ensembl"/>
        </authorList>
    </citation>
    <scope>IDENTIFICATION</scope>
</reference>
<evidence type="ECO:0000256" key="1">
    <source>
        <dbReference type="SAM" id="SignalP"/>
    </source>
</evidence>
<name>A0A8C4JBG9_DRONO</name>
<dbReference type="AlphaFoldDB" id="A0A8C4JBG9"/>
<keyword evidence="3" id="KW-1185">Reference proteome</keyword>
<proteinExistence type="predicted"/>
<keyword evidence="1" id="KW-0732">Signal</keyword>
<evidence type="ECO:0000313" key="3">
    <source>
        <dbReference type="Proteomes" id="UP000694423"/>
    </source>
</evidence>
<dbReference type="Proteomes" id="UP000694423">
    <property type="component" value="Unplaced"/>
</dbReference>
<feature type="signal peptide" evidence="1">
    <location>
        <begin position="1"/>
        <end position="21"/>
    </location>
</feature>
<organism evidence="2 3">
    <name type="scientific">Dromaius novaehollandiae</name>
    <name type="common">Emu</name>
    <dbReference type="NCBI Taxonomy" id="8790"/>
    <lineage>
        <taxon>Eukaryota</taxon>
        <taxon>Metazoa</taxon>
        <taxon>Chordata</taxon>
        <taxon>Craniata</taxon>
        <taxon>Vertebrata</taxon>
        <taxon>Euteleostomi</taxon>
        <taxon>Archelosauria</taxon>
        <taxon>Archosauria</taxon>
        <taxon>Dinosauria</taxon>
        <taxon>Saurischia</taxon>
        <taxon>Theropoda</taxon>
        <taxon>Coelurosauria</taxon>
        <taxon>Aves</taxon>
        <taxon>Palaeognathae</taxon>
        <taxon>Casuariiformes</taxon>
        <taxon>Dromaiidae</taxon>
        <taxon>Dromaius</taxon>
    </lineage>
</organism>
<protein>
    <submittedName>
        <fullName evidence="2">Uncharacterized protein</fullName>
    </submittedName>
</protein>
<feature type="chain" id="PRO_5034089428" evidence="1">
    <location>
        <begin position="22"/>
        <end position="176"/>
    </location>
</feature>
<dbReference type="Ensembl" id="ENSDNVT00000007282.1">
    <property type="protein sequence ID" value="ENSDNVP00000006027.1"/>
    <property type="gene ID" value="ENSDNVG00000004324.1"/>
</dbReference>
<evidence type="ECO:0000313" key="2">
    <source>
        <dbReference type="Ensembl" id="ENSDNVP00000006027.1"/>
    </source>
</evidence>